<organism evidence="7 8">
    <name type="scientific">Actinomadura craniellae</name>
    <dbReference type="NCBI Taxonomy" id="2231787"/>
    <lineage>
        <taxon>Bacteria</taxon>
        <taxon>Bacillati</taxon>
        <taxon>Actinomycetota</taxon>
        <taxon>Actinomycetes</taxon>
        <taxon>Streptosporangiales</taxon>
        <taxon>Thermomonosporaceae</taxon>
        <taxon>Actinomadura</taxon>
    </lineage>
</organism>
<sequence>MTSTRPPFDEIDISSEEFWAQSPDHRDKAFAVLRQERPVSWHRPLAGGMVEPTCTGFWAVVRHEDIVTVSRNPRVFSSAAENGGVGLADVPPDTLKAMVSILVMDDPEHLRQRKLISSVFTPRRVAMIEGQIRAQARRIVADLASDRTGAADFVDAVSKRLPMWTISEMLGVPEQLREVVAENGNTIAGCADDEYQDGRSPMEVIFDAILVQRELMTELMAARRAEPRDDLITELVHAEIEGERLTDDELHAFLLLLCLAGNDTTRHTTSLTMKALTDFPDQRALLLADLPGRLPAAVDEFLRWSSTVQMFSRTVLEDVELNGRPIAAGDRVVVFYPSGNRDEEVFTDPHRFDVTRTPNPHIAFGGGGPHYCLGSHLARTQLHAIFTELLTRLPDLRAGEPEFVVGNAIRGVKRMPCTFTPTG</sequence>
<dbReference type="Proteomes" id="UP000251891">
    <property type="component" value="Unassembled WGS sequence"/>
</dbReference>
<dbReference type="FunFam" id="1.10.630.10:FF:000018">
    <property type="entry name" value="Cytochrome P450 monooxygenase"/>
    <property type="match status" value="1"/>
</dbReference>
<dbReference type="InterPro" id="IPR001128">
    <property type="entry name" value="Cyt_P450"/>
</dbReference>
<dbReference type="OrthoDB" id="5241086at2"/>
<evidence type="ECO:0000313" key="8">
    <source>
        <dbReference type="Proteomes" id="UP000251891"/>
    </source>
</evidence>
<protein>
    <submittedName>
        <fullName evidence="7">Cytochrome P450</fullName>
    </submittedName>
</protein>
<dbReference type="GO" id="GO:0020037">
    <property type="term" value="F:heme binding"/>
    <property type="evidence" value="ECO:0007669"/>
    <property type="project" value="InterPro"/>
</dbReference>
<dbReference type="GO" id="GO:0006707">
    <property type="term" value="P:cholesterol catabolic process"/>
    <property type="evidence" value="ECO:0007669"/>
    <property type="project" value="TreeGrafter"/>
</dbReference>
<keyword evidence="6" id="KW-0503">Monooxygenase</keyword>
<keyword evidence="4" id="KW-0560">Oxidoreductase</keyword>
<evidence type="ECO:0000256" key="2">
    <source>
        <dbReference type="ARBA" id="ARBA00022617"/>
    </source>
</evidence>
<dbReference type="PANTHER" id="PTHR46696:SF4">
    <property type="entry name" value="BIOTIN BIOSYNTHESIS CYTOCHROME P450"/>
    <property type="match status" value="1"/>
</dbReference>
<dbReference type="PANTHER" id="PTHR46696">
    <property type="entry name" value="P450, PUTATIVE (EUROFUNG)-RELATED"/>
    <property type="match status" value="1"/>
</dbReference>
<evidence type="ECO:0000256" key="4">
    <source>
        <dbReference type="ARBA" id="ARBA00023002"/>
    </source>
</evidence>
<evidence type="ECO:0000256" key="1">
    <source>
        <dbReference type="ARBA" id="ARBA00010617"/>
    </source>
</evidence>
<dbReference type="GO" id="GO:0005506">
    <property type="term" value="F:iron ion binding"/>
    <property type="evidence" value="ECO:0007669"/>
    <property type="project" value="InterPro"/>
</dbReference>
<dbReference type="InterPro" id="IPR036396">
    <property type="entry name" value="Cyt_P450_sf"/>
</dbReference>
<dbReference type="SUPFAM" id="SSF48264">
    <property type="entry name" value="Cytochrome P450"/>
    <property type="match status" value="1"/>
</dbReference>
<evidence type="ECO:0000256" key="6">
    <source>
        <dbReference type="ARBA" id="ARBA00023033"/>
    </source>
</evidence>
<dbReference type="AlphaFoldDB" id="A0A365HDX0"/>
<accession>A0A365HDX0</accession>
<keyword evidence="5" id="KW-0408">Iron</keyword>
<keyword evidence="8" id="KW-1185">Reference proteome</keyword>
<gene>
    <name evidence="7" type="ORF">DPM19_01155</name>
</gene>
<keyword evidence="3" id="KW-0479">Metal-binding</keyword>
<name>A0A365HDX0_9ACTN</name>
<keyword evidence="2" id="KW-0349">Heme</keyword>
<dbReference type="EMBL" id="QLYX01000001">
    <property type="protein sequence ID" value="RAY17277.1"/>
    <property type="molecule type" value="Genomic_DNA"/>
</dbReference>
<dbReference type="InterPro" id="IPR002397">
    <property type="entry name" value="Cyt_P450_B"/>
</dbReference>
<dbReference type="GO" id="GO:0036199">
    <property type="term" value="F:cholest-4-en-3-one 26-monooxygenase activity"/>
    <property type="evidence" value="ECO:0007669"/>
    <property type="project" value="TreeGrafter"/>
</dbReference>
<proteinExistence type="inferred from homology"/>
<reference evidence="7 8" key="1">
    <citation type="submission" date="2018-06" db="EMBL/GenBank/DDBJ databases">
        <title>Actinomadura craniellae sp. nov. isolated from marine sponge Craniella sp.</title>
        <authorList>
            <person name="Li L."/>
            <person name="Xu Q.H."/>
            <person name="Lin H.W."/>
            <person name="Lu Y.H."/>
        </authorList>
    </citation>
    <scope>NUCLEOTIDE SEQUENCE [LARGE SCALE GENOMIC DNA]</scope>
    <source>
        <strain evidence="7 8">LHW63021</strain>
    </source>
</reference>
<dbReference type="Gene3D" id="1.10.630.10">
    <property type="entry name" value="Cytochrome P450"/>
    <property type="match status" value="1"/>
</dbReference>
<dbReference type="GO" id="GO:0008395">
    <property type="term" value="F:steroid hydroxylase activity"/>
    <property type="evidence" value="ECO:0007669"/>
    <property type="project" value="TreeGrafter"/>
</dbReference>
<evidence type="ECO:0000256" key="3">
    <source>
        <dbReference type="ARBA" id="ARBA00022723"/>
    </source>
</evidence>
<dbReference type="CDD" id="cd11033">
    <property type="entry name" value="CYP142-like"/>
    <property type="match status" value="1"/>
</dbReference>
<dbReference type="PRINTS" id="PR00359">
    <property type="entry name" value="BP450"/>
</dbReference>
<evidence type="ECO:0000256" key="5">
    <source>
        <dbReference type="ARBA" id="ARBA00023004"/>
    </source>
</evidence>
<dbReference type="Pfam" id="PF00067">
    <property type="entry name" value="p450"/>
    <property type="match status" value="1"/>
</dbReference>
<comment type="caution">
    <text evidence="7">The sequence shown here is derived from an EMBL/GenBank/DDBJ whole genome shotgun (WGS) entry which is preliminary data.</text>
</comment>
<dbReference type="RefSeq" id="WP_111863329.1">
    <property type="nucleotide sequence ID" value="NZ_QLYX01000001.1"/>
</dbReference>
<comment type="similarity">
    <text evidence="1">Belongs to the cytochrome P450 family.</text>
</comment>
<evidence type="ECO:0000313" key="7">
    <source>
        <dbReference type="EMBL" id="RAY17277.1"/>
    </source>
</evidence>